<dbReference type="Gene3D" id="2.40.128.130">
    <property type="entry name" value="Autotransporter beta-domain"/>
    <property type="match status" value="1"/>
</dbReference>
<accession>A0A450WTQ4</accession>
<evidence type="ECO:0000259" key="1">
    <source>
        <dbReference type="PROSITE" id="PS51208"/>
    </source>
</evidence>
<feature type="domain" description="Autotransporter" evidence="1">
    <location>
        <begin position="848"/>
        <end position="1123"/>
    </location>
</feature>
<name>A0A450WTQ4_9GAMM</name>
<dbReference type="InterPro" id="IPR036709">
    <property type="entry name" value="Autotransporte_beta_dom_sf"/>
</dbReference>
<dbReference type="GO" id="GO:0019867">
    <property type="term" value="C:outer membrane"/>
    <property type="evidence" value="ECO:0007669"/>
    <property type="project" value="InterPro"/>
</dbReference>
<dbReference type="AlphaFoldDB" id="A0A450WTQ4"/>
<evidence type="ECO:0000313" key="2">
    <source>
        <dbReference type="EMBL" id="VFK20407.1"/>
    </source>
</evidence>
<reference evidence="2" key="1">
    <citation type="submission" date="2019-02" db="EMBL/GenBank/DDBJ databases">
        <authorList>
            <person name="Gruber-Vodicka R. H."/>
            <person name="Seah K. B. B."/>
        </authorList>
    </citation>
    <scope>NUCLEOTIDE SEQUENCE</scope>
    <source>
        <strain evidence="2">BECK_BY7</strain>
    </source>
</reference>
<organism evidence="2">
    <name type="scientific">Candidatus Kentrum sp. LFY</name>
    <dbReference type="NCBI Taxonomy" id="2126342"/>
    <lineage>
        <taxon>Bacteria</taxon>
        <taxon>Pseudomonadati</taxon>
        <taxon>Pseudomonadota</taxon>
        <taxon>Gammaproteobacteria</taxon>
        <taxon>Candidatus Kentrum</taxon>
    </lineage>
</organism>
<gene>
    <name evidence="2" type="ORF">BECKLFY1418C_GA0070996_10726</name>
</gene>
<dbReference type="SMART" id="SM00869">
    <property type="entry name" value="Autotransporter"/>
    <property type="match status" value="1"/>
</dbReference>
<dbReference type="Pfam" id="PF03797">
    <property type="entry name" value="Autotransporter"/>
    <property type="match status" value="1"/>
</dbReference>
<dbReference type="PROSITE" id="PS51208">
    <property type="entry name" value="AUTOTRANSPORTER"/>
    <property type="match status" value="1"/>
</dbReference>
<dbReference type="NCBIfam" id="TIGR01414">
    <property type="entry name" value="autotrans_barl"/>
    <property type="match status" value="1"/>
</dbReference>
<dbReference type="InterPro" id="IPR006315">
    <property type="entry name" value="OM_autotransptr_brl_dom"/>
</dbReference>
<proteinExistence type="predicted"/>
<protein>
    <submittedName>
        <fullName evidence="2">Outer membrane autotransporter barrel domain-containing protein</fullName>
    </submittedName>
</protein>
<dbReference type="InterPro" id="IPR005546">
    <property type="entry name" value="Autotransporte_beta"/>
</dbReference>
<sequence length="1123" mass="114853">MKNHPIQDTKIEPRFGLHLGTGRAWNHAVGYKKSRPKASGMRKPSRAVVLACLGIMGASMATGDKLHAATTKTMNLSANESVTISAGNGIDITDGHGVVADGVQAGSITIASDGAIRVNTTKDSIDLDGVRILADDDNTSVGAAGIINSGTIQVTGRSNTMGIHGSAYRKSSTSSVTLDITSVINASGSAITVAGKLGDTMGVGFDSNTSSAGNSTIRVGSFSNEGAITVTVNEDSYAQTSGVDFLALTGNSGNASLSADSVVNAKGATIAATGNGDFTFGMAFTGTALGKGSATLNAGSIVNRGGITAKGNAADVLGIGISGRTEGEGKTTIGVNALSNEGTITVNGNTIAPTGKGKLEGQAAGIEVEGEVTGSADAYVRVGSITNAAGGVIEASGEASKFIRGTSLQSTTAGTGNAHVEVAQFTNSGRITAKSNKAKPIAMDFYARSTGKGKATLRITGNITNEAGGSVLSDKSGIAFDTKGGNTTGGARIIVDGSLINQGTIESKNEDAIYVGFGTTITGGIVNTGTLQGKLGAIYVENDDSTMVPTITLSGDSARVVGVIDAANSVVTVRGQSNGKHFAPEGDIYAAGFVIDATGAMKITNDSHRLDVTNNFENRGTLEVPVGKTAKITGNYVQTGGGTYISEVGANGTSFTHGTLNVTKDVDLGNSIRVNITEGATGLLKLNEKKTIGNVLTYGGAATNTGAISVTSNNLLIDFGAVDDKKGKIQLDATRLESYGKALLPSENTAGGTEVADIAAVLGSVLDTATEGGSELSQDLQQVVEKLGNSSASGRVKILEEIKTTSTATVGSSVAVQVGSGFSSVMQNRVAALTGPDGMTTGLAAGDSAGGGVSWWLQPYGGVGSQDDKGGVAGYDMDTRGLVLGFDRPLSPKWHAGLAVSYTNTDVDSNAGTQSVDIDTYQIGAYGTRELAPDIRLDVQAGIGRGRYDSRRAIPSLDRVAKADYDSTSFMGGLSLEKDYPISTEAMVRANLSAEYNYVDVDGYTEEGAGSLGLKVPDTDQDSLILGVGGEYRYAPPGEGIFSLRGMLGYDALADQSSVSTQLVAGGAAFTTKGMEPERFLFRGGLGYEFQAKDNIIIDVRYDTELRQGFDNHAASVKLKYVY</sequence>
<dbReference type="EMBL" id="CAADFN010000072">
    <property type="protein sequence ID" value="VFK20407.1"/>
    <property type="molecule type" value="Genomic_DNA"/>
</dbReference>
<dbReference type="SUPFAM" id="SSF103515">
    <property type="entry name" value="Autotransporter"/>
    <property type="match status" value="1"/>
</dbReference>